<dbReference type="STRING" id="857566.A0A1E3PHI6"/>
<dbReference type="SUPFAM" id="SSF48403">
    <property type="entry name" value="Ankyrin repeat"/>
    <property type="match status" value="1"/>
</dbReference>
<dbReference type="EMBL" id="KV454411">
    <property type="protein sequence ID" value="ODQ64674.1"/>
    <property type="molecule type" value="Genomic_DNA"/>
</dbReference>
<dbReference type="PROSITE" id="PS51205">
    <property type="entry name" value="VPS9"/>
    <property type="match status" value="1"/>
</dbReference>
<feature type="domain" description="PX" evidence="2">
    <location>
        <begin position="708"/>
        <end position="827"/>
    </location>
</feature>
<proteinExistence type="inferred from homology"/>
<dbReference type="PANTHER" id="PTHR24170">
    <property type="entry name" value="ANKYRIN REPEAT DOMAIN-CONTAINING PROTEIN 27"/>
    <property type="match status" value="1"/>
</dbReference>
<dbReference type="SUPFAM" id="SSF109993">
    <property type="entry name" value="VPS9 domain"/>
    <property type="match status" value="1"/>
</dbReference>
<evidence type="ECO:0000259" key="3">
    <source>
        <dbReference type="PROSITE" id="PS51205"/>
    </source>
</evidence>
<sequence length="1098" mass="124358">MALNQFIRTVIDQPPPGIKPFSDALKAGSAGSYALLVPSTFVLTYMADRDLGAYADLCHRDDFCRRHIIQILPPVPSPESSAHRNHQFTTIDGQTVIISEGFVTATLGSNAQHRRLRAKILTDYTYTHPSTGAAISVYELAVPLIDSVSPPVLRKSFLSSPWPDTWSRTPAVTVTHDADGDFKSLLKRHAKIGTLVSAQFDDIIKDLHQSRAATLNEILQEVETALDAAVGVVQSLKPPQIQAMANPAGIDGLTLQKWIHDDLLSRAGPALWSRFRAIYQPESLALQAQLGLVADLNIYQMGIPDLSATRALHLQERVGRSQHNLRQLTSTTDLTAKTSILLSTLEILAQGGRGHADDGADTVVSLLVLVLTQLGSTIDLPAQIAYVKYLTPGGSEKGYTGYVMSTFEGVIGYILSQGDSMTESSRLNRKILDKIITDDDTYMDITKLVSDPLSYYSTNQGNSLLHLAIAHNPQYLLPLLNSNYFDTDFIRYDTNINGESLLLAALHTESPYLINNILLHIRALLTTSQLKEYLQIVDTHGRHIGHYIFKYPMLINLLGRYLSWDTRDAKGQTPLFIICRCYDHPQYAAMIYNSFRQYRLNHKTLNPLRHTDHKGNSLFHIVKSSILLDHILQYHPDVNALNAKSLTPLMVFSRYSSPDIVERIVQDPRVDLHRNGLRGMNVLDITRDTGKLSNIFDYYDIKMHGYSGLSTTHHTINITRSFSLKGEVRFVIATMYQNDRTTLNTVNRNFSDFKFLHKWLNYENDHAWVPWLAMPPNPFLLPSRTPHMMIHDIQRSLNFFIHSILLHPTLATHELVWEFLLIQDLKRDHIVERCRRKLQNTNERSLEKYATVLGDDEIDTIRPFLAYSSESVRNLAIALTEATCALQTVKNKTYDASESYNLLSDCYLSPELHGPDDDSSYKKNDNDEYQNYHPAHLFTDLCRIQSISDFTLVDFLSTLRHLSHSAQSLQNAILLPLRRIDRLQLLRNQLTDHMTNYTALVDKSGFFNSKVLFEEKRQRDREALRDQIFLDQNEVARLSASIQADHEVLAGDIAGFHHAHTTKFMDAVKKFAHGEILAQKERLLRLQQTLNKISELNN</sequence>
<keyword evidence="5" id="KW-1185">Reference proteome</keyword>
<dbReference type="AlphaFoldDB" id="A0A1E3PHI6"/>
<dbReference type="InterPro" id="IPR036770">
    <property type="entry name" value="Ankyrin_rpt-contain_sf"/>
</dbReference>
<dbReference type="OrthoDB" id="7464126at2759"/>
<dbReference type="InterPro" id="IPR051248">
    <property type="entry name" value="UPF0507/Ank_repeat_27"/>
</dbReference>
<dbReference type="PROSITE" id="PS50195">
    <property type="entry name" value="PX"/>
    <property type="match status" value="1"/>
</dbReference>
<dbReference type="InterPro" id="IPR037191">
    <property type="entry name" value="VPS9_dom_sf"/>
</dbReference>
<comment type="similarity">
    <text evidence="1">Belongs to the UPF0507 family.</text>
</comment>
<dbReference type="Pfam" id="PF00787">
    <property type="entry name" value="PX"/>
    <property type="match status" value="1"/>
</dbReference>
<organism evidence="4 5">
    <name type="scientific">Nadsonia fulvescens var. elongata DSM 6958</name>
    <dbReference type="NCBI Taxonomy" id="857566"/>
    <lineage>
        <taxon>Eukaryota</taxon>
        <taxon>Fungi</taxon>
        <taxon>Dikarya</taxon>
        <taxon>Ascomycota</taxon>
        <taxon>Saccharomycotina</taxon>
        <taxon>Dipodascomycetes</taxon>
        <taxon>Dipodascales</taxon>
        <taxon>Dipodascales incertae sedis</taxon>
        <taxon>Nadsonia</taxon>
    </lineage>
</organism>
<feature type="domain" description="VPS9" evidence="3">
    <location>
        <begin position="280"/>
        <end position="423"/>
    </location>
</feature>
<dbReference type="InterPro" id="IPR003123">
    <property type="entry name" value="VPS9"/>
</dbReference>
<reference evidence="4 5" key="1">
    <citation type="journal article" date="2016" name="Proc. Natl. Acad. Sci. U.S.A.">
        <title>Comparative genomics of biotechnologically important yeasts.</title>
        <authorList>
            <person name="Riley R."/>
            <person name="Haridas S."/>
            <person name="Wolfe K.H."/>
            <person name="Lopes M.R."/>
            <person name="Hittinger C.T."/>
            <person name="Goeker M."/>
            <person name="Salamov A.A."/>
            <person name="Wisecaver J.H."/>
            <person name="Long T.M."/>
            <person name="Calvey C.H."/>
            <person name="Aerts A.L."/>
            <person name="Barry K.W."/>
            <person name="Choi C."/>
            <person name="Clum A."/>
            <person name="Coughlan A.Y."/>
            <person name="Deshpande S."/>
            <person name="Douglass A.P."/>
            <person name="Hanson S.J."/>
            <person name="Klenk H.-P."/>
            <person name="LaButti K.M."/>
            <person name="Lapidus A."/>
            <person name="Lindquist E.A."/>
            <person name="Lipzen A.M."/>
            <person name="Meier-Kolthoff J.P."/>
            <person name="Ohm R.A."/>
            <person name="Otillar R.P."/>
            <person name="Pangilinan J.L."/>
            <person name="Peng Y."/>
            <person name="Rokas A."/>
            <person name="Rosa C.A."/>
            <person name="Scheuner C."/>
            <person name="Sibirny A.A."/>
            <person name="Slot J.C."/>
            <person name="Stielow J.B."/>
            <person name="Sun H."/>
            <person name="Kurtzman C.P."/>
            <person name="Blackwell M."/>
            <person name="Grigoriev I.V."/>
            <person name="Jeffries T.W."/>
        </authorList>
    </citation>
    <scope>NUCLEOTIDE SEQUENCE [LARGE SCALE GENOMIC DNA]</scope>
    <source>
        <strain evidence="4 5">DSM 6958</strain>
    </source>
</reference>
<protein>
    <recommendedName>
        <fullName evidence="6">VPS9 domain-containing protein</fullName>
    </recommendedName>
</protein>
<dbReference type="InterPro" id="IPR036871">
    <property type="entry name" value="PX_dom_sf"/>
</dbReference>
<dbReference type="InterPro" id="IPR001683">
    <property type="entry name" value="PX_dom"/>
</dbReference>
<dbReference type="GO" id="GO:0097422">
    <property type="term" value="C:tubular endosome"/>
    <property type="evidence" value="ECO:0007669"/>
    <property type="project" value="TreeGrafter"/>
</dbReference>
<evidence type="ECO:0000313" key="5">
    <source>
        <dbReference type="Proteomes" id="UP000095009"/>
    </source>
</evidence>
<dbReference type="GO" id="GO:0045022">
    <property type="term" value="P:early endosome to late endosome transport"/>
    <property type="evidence" value="ECO:0007669"/>
    <property type="project" value="TreeGrafter"/>
</dbReference>
<dbReference type="Gene3D" id="1.20.1050.80">
    <property type="entry name" value="VPS9 domain"/>
    <property type="match status" value="1"/>
</dbReference>
<dbReference type="GO" id="GO:0005886">
    <property type="term" value="C:plasma membrane"/>
    <property type="evidence" value="ECO:0007669"/>
    <property type="project" value="TreeGrafter"/>
</dbReference>
<dbReference type="Gene3D" id="3.30.1520.10">
    <property type="entry name" value="Phox-like domain"/>
    <property type="match status" value="1"/>
</dbReference>
<dbReference type="PANTHER" id="PTHR24170:SF1">
    <property type="entry name" value="DOMAIN PROTEIN, PUTATIVE (AFU_ORTHOLOGUE AFUA_1G09870)-RELATED"/>
    <property type="match status" value="1"/>
</dbReference>
<dbReference type="GO" id="GO:0030133">
    <property type="term" value="C:transport vesicle"/>
    <property type="evidence" value="ECO:0007669"/>
    <property type="project" value="TreeGrafter"/>
</dbReference>
<evidence type="ECO:0000256" key="1">
    <source>
        <dbReference type="ARBA" id="ARBA00007428"/>
    </source>
</evidence>
<gene>
    <name evidence="4" type="ORF">NADFUDRAFT_52303</name>
</gene>
<dbReference type="Gene3D" id="1.25.40.20">
    <property type="entry name" value="Ankyrin repeat-containing domain"/>
    <property type="match status" value="1"/>
</dbReference>
<dbReference type="GO" id="GO:0005085">
    <property type="term" value="F:guanyl-nucleotide exchange factor activity"/>
    <property type="evidence" value="ECO:0007669"/>
    <property type="project" value="TreeGrafter"/>
</dbReference>
<dbReference type="GO" id="GO:0000149">
    <property type="term" value="F:SNARE binding"/>
    <property type="evidence" value="ECO:0007669"/>
    <property type="project" value="TreeGrafter"/>
</dbReference>
<dbReference type="GO" id="GO:0005770">
    <property type="term" value="C:late endosome"/>
    <property type="evidence" value="ECO:0007669"/>
    <property type="project" value="TreeGrafter"/>
</dbReference>
<evidence type="ECO:0008006" key="6">
    <source>
        <dbReference type="Google" id="ProtNLM"/>
    </source>
</evidence>
<dbReference type="CDD" id="cd06093">
    <property type="entry name" value="PX_domain"/>
    <property type="match status" value="1"/>
</dbReference>
<name>A0A1E3PHI6_9ASCO</name>
<dbReference type="SUPFAM" id="SSF64268">
    <property type="entry name" value="PX domain"/>
    <property type="match status" value="1"/>
</dbReference>
<evidence type="ECO:0000313" key="4">
    <source>
        <dbReference type="EMBL" id="ODQ64674.1"/>
    </source>
</evidence>
<dbReference type="Proteomes" id="UP000095009">
    <property type="component" value="Unassembled WGS sequence"/>
</dbReference>
<dbReference type="GO" id="GO:0005769">
    <property type="term" value="C:early endosome"/>
    <property type="evidence" value="ECO:0007669"/>
    <property type="project" value="TreeGrafter"/>
</dbReference>
<evidence type="ECO:0000259" key="2">
    <source>
        <dbReference type="PROSITE" id="PS50195"/>
    </source>
</evidence>
<dbReference type="GO" id="GO:0035091">
    <property type="term" value="F:phosphatidylinositol binding"/>
    <property type="evidence" value="ECO:0007669"/>
    <property type="project" value="InterPro"/>
</dbReference>
<accession>A0A1E3PHI6</accession>